<proteinExistence type="predicted"/>
<dbReference type="SUPFAM" id="SSF47384">
    <property type="entry name" value="Homodimeric domain of signal transducing histidine kinase"/>
    <property type="match status" value="1"/>
</dbReference>
<dbReference type="Pfam" id="PF00072">
    <property type="entry name" value="Response_reg"/>
    <property type="match status" value="1"/>
</dbReference>
<dbReference type="SMART" id="SM00388">
    <property type="entry name" value="HisKA"/>
    <property type="match status" value="1"/>
</dbReference>
<keyword evidence="12" id="KW-0067">ATP-binding</keyword>
<dbReference type="InterPro" id="IPR011006">
    <property type="entry name" value="CheY-like_superfamily"/>
</dbReference>
<accession>A0A8T7M8F5</accession>
<dbReference type="Gene3D" id="3.40.50.2300">
    <property type="match status" value="1"/>
</dbReference>
<dbReference type="InterPro" id="IPR029016">
    <property type="entry name" value="GAF-like_dom_sf"/>
</dbReference>
<dbReference type="EC" id="2.7.13.3" evidence="2"/>
<comment type="catalytic activity">
    <reaction evidence="1">
        <text>ATP + protein L-histidine = ADP + protein N-phospho-L-histidine.</text>
        <dbReference type="EC" id="2.7.13.3"/>
    </reaction>
</comment>
<dbReference type="GO" id="GO:0000155">
    <property type="term" value="F:phosphorelay sensor kinase activity"/>
    <property type="evidence" value="ECO:0007669"/>
    <property type="project" value="InterPro"/>
</dbReference>
<dbReference type="FunFam" id="3.30.565.10:FF:000006">
    <property type="entry name" value="Sensor histidine kinase WalK"/>
    <property type="match status" value="1"/>
</dbReference>
<dbReference type="EMBL" id="CP128400">
    <property type="protein sequence ID" value="WJW68218.1"/>
    <property type="molecule type" value="Genomic_DNA"/>
</dbReference>
<dbReference type="InterPro" id="IPR005467">
    <property type="entry name" value="His_kinase_dom"/>
</dbReference>
<keyword evidence="3 8" id="KW-0597">Phosphoprotein</keyword>
<dbReference type="InterPro" id="IPR036097">
    <property type="entry name" value="HisK_dim/P_sf"/>
</dbReference>
<dbReference type="EMBL" id="JACATZ010000003">
    <property type="protein sequence ID" value="NWJ48283.1"/>
    <property type="molecule type" value="Genomic_DNA"/>
</dbReference>
<dbReference type="SUPFAM" id="SSF52172">
    <property type="entry name" value="CheY-like"/>
    <property type="match status" value="1"/>
</dbReference>
<dbReference type="InterPro" id="IPR003018">
    <property type="entry name" value="GAF"/>
</dbReference>
<gene>
    <name evidence="11" type="ORF">HXX08_20705</name>
    <name evidence="12" type="ORF">OZ401_003824</name>
</gene>
<dbReference type="SUPFAM" id="SSF55874">
    <property type="entry name" value="ATPase domain of HSP90 chaperone/DNA topoisomerase II/histidine kinase"/>
    <property type="match status" value="1"/>
</dbReference>
<dbReference type="SMART" id="SM00387">
    <property type="entry name" value="HATPase_c"/>
    <property type="match status" value="1"/>
</dbReference>
<dbReference type="SMART" id="SM00448">
    <property type="entry name" value="REC"/>
    <property type="match status" value="1"/>
</dbReference>
<keyword evidence="14" id="KW-1185">Reference proteome</keyword>
<dbReference type="PRINTS" id="PR00344">
    <property type="entry name" value="BCTRLSENSOR"/>
</dbReference>
<dbReference type="InterPro" id="IPR003594">
    <property type="entry name" value="HATPase_dom"/>
</dbReference>
<evidence type="ECO:0000313" key="13">
    <source>
        <dbReference type="Proteomes" id="UP000521676"/>
    </source>
</evidence>
<evidence type="ECO:0000313" key="14">
    <source>
        <dbReference type="Proteomes" id="UP001431572"/>
    </source>
</evidence>
<dbReference type="GO" id="GO:0005524">
    <property type="term" value="F:ATP binding"/>
    <property type="evidence" value="ECO:0007669"/>
    <property type="project" value="UniProtKB-KW"/>
</dbReference>
<dbReference type="Proteomes" id="UP001431572">
    <property type="component" value="Chromosome 2"/>
</dbReference>
<evidence type="ECO:0000259" key="10">
    <source>
        <dbReference type="PROSITE" id="PS50110"/>
    </source>
</evidence>
<dbReference type="InterPro" id="IPR004358">
    <property type="entry name" value="Sig_transdc_His_kin-like_C"/>
</dbReference>
<dbReference type="Pfam" id="PF00512">
    <property type="entry name" value="HisKA"/>
    <property type="match status" value="1"/>
</dbReference>
<evidence type="ECO:0000256" key="2">
    <source>
        <dbReference type="ARBA" id="ARBA00012438"/>
    </source>
</evidence>
<dbReference type="InterPro" id="IPR001789">
    <property type="entry name" value="Sig_transdc_resp-reg_receiver"/>
</dbReference>
<evidence type="ECO:0000256" key="7">
    <source>
        <dbReference type="ARBA" id="ARBA00023136"/>
    </source>
</evidence>
<protein>
    <recommendedName>
        <fullName evidence="2">histidine kinase</fullName>
        <ecNumber evidence="2">2.7.13.3</ecNumber>
    </recommendedName>
</protein>
<evidence type="ECO:0000256" key="4">
    <source>
        <dbReference type="ARBA" id="ARBA00022679"/>
    </source>
</evidence>
<dbReference type="RefSeq" id="WP_341470122.1">
    <property type="nucleotide sequence ID" value="NZ_CP128400.1"/>
</dbReference>
<evidence type="ECO:0000256" key="6">
    <source>
        <dbReference type="ARBA" id="ARBA00023012"/>
    </source>
</evidence>
<feature type="domain" description="Response regulatory" evidence="10">
    <location>
        <begin position="5"/>
        <end position="120"/>
    </location>
</feature>
<evidence type="ECO:0000256" key="3">
    <source>
        <dbReference type="ARBA" id="ARBA00022553"/>
    </source>
</evidence>
<sequence>MVKETILVVDDEAFARNAVAKVLNANGYNVHTLGSGQEAINFAMHESFDVLLTDFRMPGGLDGLTTIRAIQHIHPQIVAIIMTANTTLDLAVQSLNLGVHGFVVKPFTSHELLKTIQQTIERQRLLSENTRLHALMDVYATTEALITAKTEQTHLPELSVALALHETHSHEAFLFLGNEVSNESELIIIGIDPHPDGNQTLEALKQDKVSYLLQHYVFPEIYQYARSNTDFIIKLVSLANEAVHQQKTILEIDDKRVDLDSELSISMQTKNCLLVMPMKVQGRPLGALCIRRVNSEQSYSEVDIQAANLLAGQSAIAIENNHLFTSLARIEALREADRLRREFVSTVSHELRTPLTSIKGYATTLLRNDVSWNAKAGHDYLNIISEECDKLMELIDNILEVSKIEVGVLRVNPEPLQLIEVLERAVSEAKQRHPQLLIQIIAPPNEELPFVMADPRRIIQVLRNLINNAVKFSGEDSLVKISFETIHLDNAEETQEKQGMVHITIEDKGVGLRSEDLNRIFERFFRVDNGIARKTEGTGLGLAICRGIVEAHRGKIWAESEGPDKGSKFHFTLPVAKVNEDTFIE</sequence>
<dbReference type="InterPro" id="IPR036890">
    <property type="entry name" value="HATPase_C_sf"/>
</dbReference>
<reference evidence="11 13" key="1">
    <citation type="submission" date="2020-06" db="EMBL/GenBank/DDBJ databases">
        <title>Anoxygenic phototrophic Chloroflexota member uses a Type I reaction center.</title>
        <authorList>
            <person name="Tsuji J.M."/>
            <person name="Shaw N.A."/>
            <person name="Nagashima S."/>
            <person name="Venkiteswaran J."/>
            <person name="Schiff S.L."/>
            <person name="Hanada S."/>
            <person name="Tank M."/>
            <person name="Neufeld J.D."/>
        </authorList>
    </citation>
    <scope>NUCLEOTIDE SEQUENCE [LARGE SCALE GENOMIC DNA]</scope>
    <source>
        <strain evidence="11">L227-S17</strain>
    </source>
</reference>
<evidence type="ECO:0000256" key="5">
    <source>
        <dbReference type="ARBA" id="ARBA00022777"/>
    </source>
</evidence>
<dbReference type="FunFam" id="1.10.287.130:FF:000001">
    <property type="entry name" value="Two-component sensor histidine kinase"/>
    <property type="match status" value="1"/>
</dbReference>
<name>A0A8T7M8F5_9CHLR</name>
<keyword evidence="7" id="KW-0472">Membrane</keyword>
<dbReference type="GO" id="GO:0009927">
    <property type="term" value="F:histidine phosphotransfer kinase activity"/>
    <property type="evidence" value="ECO:0007669"/>
    <property type="project" value="TreeGrafter"/>
</dbReference>
<dbReference type="Proteomes" id="UP000521676">
    <property type="component" value="Unassembled WGS sequence"/>
</dbReference>
<feature type="domain" description="Histidine kinase" evidence="9">
    <location>
        <begin position="346"/>
        <end position="577"/>
    </location>
</feature>
<dbReference type="Pfam" id="PF13185">
    <property type="entry name" value="GAF_2"/>
    <property type="match status" value="1"/>
</dbReference>
<keyword evidence="5" id="KW-0418">Kinase</keyword>
<evidence type="ECO:0000256" key="8">
    <source>
        <dbReference type="PROSITE-ProRule" id="PRU00169"/>
    </source>
</evidence>
<reference evidence="12" key="2">
    <citation type="journal article" date="2024" name="Nature">
        <title>Anoxygenic phototroph of the Chloroflexota uses a type I reaction centre.</title>
        <authorList>
            <person name="Tsuji J.M."/>
            <person name="Shaw N.A."/>
            <person name="Nagashima S."/>
            <person name="Venkiteswaran J.J."/>
            <person name="Schiff S.L."/>
            <person name="Watanabe T."/>
            <person name="Fukui M."/>
            <person name="Hanada S."/>
            <person name="Tank M."/>
            <person name="Neufeld J.D."/>
        </authorList>
    </citation>
    <scope>NUCLEOTIDE SEQUENCE</scope>
    <source>
        <strain evidence="12">L227-S17</strain>
    </source>
</reference>
<feature type="modified residue" description="4-aspartylphosphate" evidence="8">
    <location>
        <position position="54"/>
    </location>
</feature>
<organism evidence="11 13">
    <name type="scientific">Candidatus Chlorohelix allophototropha</name>
    <dbReference type="NCBI Taxonomy" id="3003348"/>
    <lineage>
        <taxon>Bacteria</taxon>
        <taxon>Bacillati</taxon>
        <taxon>Chloroflexota</taxon>
        <taxon>Chloroflexia</taxon>
        <taxon>Candidatus Chloroheliales</taxon>
        <taxon>Candidatus Chloroheliaceae</taxon>
        <taxon>Candidatus Chlorohelix</taxon>
    </lineage>
</organism>
<keyword evidence="12" id="KW-0547">Nucleotide-binding</keyword>
<evidence type="ECO:0000259" key="9">
    <source>
        <dbReference type="PROSITE" id="PS50109"/>
    </source>
</evidence>
<dbReference type="Gene3D" id="1.10.287.130">
    <property type="match status" value="1"/>
</dbReference>
<dbReference type="SUPFAM" id="SSF55781">
    <property type="entry name" value="GAF domain-like"/>
    <property type="match status" value="1"/>
</dbReference>
<dbReference type="AlphaFoldDB" id="A0A8T7M8F5"/>
<dbReference type="GO" id="GO:0005886">
    <property type="term" value="C:plasma membrane"/>
    <property type="evidence" value="ECO:0007669"/>
    <property type="project" value="TreeGrafter"/>
</dbReference>
<dbReference type="InterPro" id="IPR003661">
    <property type="entry name" value="HisK_dim/P_dom"/>
</dbReference>
<dbReference type="Gene3D" id="3.30.565.10">
    <property type="entry name" value="Histidine kinase-like ATPase, C-terminal domain"/>
    <property type="match status" value="1"/>
</dbReference>
<evidence type="ECO:0000313" key="12">
    <source>
        <dbReference type="EMBL" id="WJW68218.1"/>
    </source>
</evidence>
<evidence type="ECO:0000313" key="11">
    <source>
        <dbReference type="EMBL" id="NWJ48283.1"/>
    </source>
</evidence>
<dbReference type="PANTHER" id="PTHR43047:SF72">
    <property type="entry name" value="OSMOSENSING HISTIDINE PROTEIN KINASE SLN1"/>
    <property type="match status" value="1"/>
</dbReference>
<dbReference type="PROSITE" id="PS50110">
    <property type="entry name" value="RESPONSE_REGULATORY"/>
    <property type="match status" value="1"/>
</dbReference>
<dbReference type="Gene3D" id="3.30.450.40">
    <property type="match status" value="1"/>
</dbReference>
<keyword evidence="6" id="KW-0902">Two-component regulatory system</keyword>
<dbReference type="CDD" id="cd00082">
    <property type="entry name" value="HisKA"/>
    <property type="match status" value="1"/>
</dbReference>
<dbReference type="PROSITE" id="PS50109">
    <property type="entry name" value="HIS_KIN"/>
    <property type="match status" value="1"/>
</dbReference>
<keyword evidence="4" id="KW-0808">Transferase</keyword>
<dbReference type="Pfam" id="PF02518">
    <property type="entry name" value="HATPase_c"/>
    <property type="match status" value="1"/>
</dbReference>
<evidence type="ECO:0000256" key="1">
    <source>
        <dbReference type="ARBA" id="ARBA00000085"/>
    </source>
</evidence>
<dbReference type="PANTHER" id="PTHR43047">
    <property type="entry name" value="TWO-COMPONENT HISTIDINE PROTEIN KINASE"/>
    <property type="match status" value="1"/>
</dbReference>